<feature type="domain" description="RecA family profile 1" evidence="2">
    <location>
        <begin position="14"/>
        <end position="464"/>
    </location>
</feature>
<evidence type="ECO:0000313" key="3">
    <source>
        <dbReference type="EMBL" id="KAH9297665.1"/>
    </source>
</evidence>
<protein>
    <recommendedName>
        <fullName evidence="2">RecA family profile 1 domain-containing protein</fullName>
    </recommendedName>
</protein>
<evidence type="ECO:0000259" key="2">
    <source>
        <dbReference type="PROSITE" id="PS50162"/>
    </source>
</evidence>
<organism evidence="3 4">
    <name type="scientific">Taxus chinensis</name>
    <name type="common">Chinese yew</name>
    <name type="synonym">Taxus wallichiana var. chinensis</name>
    <dbReference type="NCBI Taxonomy" id="29808"/>
    <lineage>
        <taxon>Eukaryota</taxon>
        <taxon>Viridiplantae</taxon>
        <taxon>Streptophyta</taxon>
        <taxon>Embryophyta</taxon>
        <taxon>Tracheophyta</taxon>
        <taxon>Spermatophyta</taxon>
        <taxon>Pinopsida</taxon>
        <taxon>Pinidae</taxon>
        <taxon>Conifers II</taxon>
        <taxon>Cupressales</taxon>
        <taxon>Taxaceae</taxon>
        <taxon>Taxus</taxon>
    </lineage>
</organism>
<proteinExistence type="predicted"/>
<gene>
    <name evidence="3" type="ORF">KI387_029347</name>
</gene>
<dbReference type="GO" id="GO:0033065">
    <property type="term" value="C:Rad51C-XRCC3 complex"/>
    <property type="evidence" value="ECO:0007669"/>
    <property type="project" value="TreeGrafter"/>
</dbReference>
<dbReference type="GO" id="GO:0045003">
    <property type="term" value="P:double-strand break repair via synthesis-dependent strand annealing"/>
    <property type="evidence" value="ECO:0007669"/>
    <property type="project" value="TreeGrafter"/>
</dbReference>
<comment type="caution">
    <text evidence="3">The sequence shown here is derived from an EMBL/GenBank/DDBJ whole genome shotgun (WGS) entry which is preliminary data.</text>
</comment>
<dbReference type="InterPro" id="IPR013632">
    <property type="entry name" value="Rad51_C"/>
</dbReference>
<evidence type="ECO:0000256" key="1">
    <source>
        <dbReference type="SAM" id="MobiDB-lite"/>
    </source>
</evidence>
<dbReference type="PROSITE" id="PS50162">
    <property type="entry name" value="RECA_2"/>
    <property type="match status" value="1"/>
</dbReference>
<dbReference type="GO" id="GO:0071140">
    <property type="term" value="P:resolution of mitotic recombination intermediates"/>
    <property type="evidence" value="ECO:0007669"/>
    <property type="project" value="TreeGrafter"/>
</dbReference>
<name>A0AA38CCW0_TAXCH</name>
<dbReference type="InterPro" id="IPR020588">
    <property type="entry name" value="RecA_ATP-bd"/>
</dbReference>
<feature type="region of interest" description="Disordered" evidence="1">
    <location>
        <begin position="317"/>
        <end position="349"/>
    </location>
</feature>
<dbReference type="Pfam" id="PF08423">
    <property type="entry name" value="Rad51"/>
    <property type="match status" value="1"/>
</dbReference>
<evidence type="ECO:0000313" key="4">
    <source>
        <dbReference type="Proteomes" id="UP000824469"/>
    </source>
</evidence>
<dbReference type="SUPFAM" id="SSF52540">
    <property type="entry name" value="P-loop containing nucleoside triphosphate hydrolases"/>
    <property type="match status" value="1"/>
</dbReference>
<dbReference type="OMA" id="WGAINSN"/>
<dbReference type="AlphaFoldDB" id="A0AA38CCW0"/>
<dbReference type="GO" id="GO:0140664">
    <property type="term" value="F:ATP-dependent DNA damage sensor activity"/>
    <property type="evidence" value="ECO:0007669"/>
    <property type="project" value="InterPro"/>
</dbReference>
<dbReference type="GO" id="GO:0005657">
    <property type="term" value="C:replication fork"/>
    <property type="evidence" value="ECO:0007669"/>
    <property type="project" value="TreeGrafter"/>
</dbReference>
<dbReference type="PANTHER" id="PTHR46487">
    <property type="entry name" value="DNA REPAIR PROTEIN XRCC3"/>
    <property type="match status" value="1"/>
</dbReference>
<dbReference type="PANTHER" id="PTHR46487:SF1">
    <property type="entry name" value="DNA REPAIR PROTEIN XRCC3"/>
    <property type="match status" value="1"/>
</dbReference>
<feature type="compositionally biased region" description="Polar residues" evidence="1">
    <location>
        <begin position="246"/>
        <end position="272"/>
    </location>
</feature>
<keyword evidence="4" id="KW-1185">Reference proteome</keyword>
<dbReference type="Proteomes" id="UP000824469">
    <property type="component" value="Unassembled WGS sequence"/>
</dbReference>
<dbReference type="InterPro" id="IPR027417">
    <property type="entry name" value="P-loop_NTPase"/>
</dbReference>
<dbReference type="GO" id="GO:0000722">
    <property type="term" value="P:telomere maintenance via recombination"/>
    <property type="evidence" value="ECO:0007669"/>
    <property type="project" value="TreeGrafter"/>
</dbReference>
<sequence length="464" mass="50922">MQAAPPPIPLKYLRNEKCTVGCHILDSALNGGIPCGSITELVGECGSGKTQLALQLLLCAQLPFSRGGLEASSVYIHSEGYFASRRLRQLSQAFISQSNEFQSELYHQCIGAQPEVDWHQKNCFNTSEYVCNQCTCAEPQSDHTGVQHKFELNPINGLIAANRSSEDGPIVSPFVGQPDLVHLRANGYKEIQSDVPMDHSMDPQPNGLQPELDEFLIKQLVPAYTNLNNDRAHLLTNGGQPKSDRFPTNLSSGAHTEGSDQPWTNGFAGSQSGAQLPINHGFGSQLELSYVAVESESGQLPLNCRLGQSRNSIITATNSMDYEDKSSKQQSLGKRKDGQSHNAGANEKRTRCVSNLEGDQDTEFWGAINSNEWQALDSITKSHVLKPITDATISENNNDSSMINLDPCDNIFVQGVHTIEELLQFLEHIEILLSKPLGMPVRLLIIDSVAALFRSDFDNNINDM</sequence>
<dbReference type="GO" id="GO:0005524">
    <property type="term" value="F:ATP binding"/>
    <property type="evidence" value="ECO:0007669"/>
    <property type="project" value="InterPro"/>
</dbReference>
<dbReference type="Gene3D" id="3.40.50.300">
    <property type="entry name" value="P-loop containing nucleotide triphosphate hydrolases"/>
    <property type="match status" value="2"/>
</dbReference>
<accession>A0AA38CCW0</accession>
<dbReference type="GO" id="GO:0000400">
    <property type="term" value="F:four-way junction DNA binding"/>
    <property type="evidence" value="ECO:0007669"/>
    <property type="project" value="TreeGrafter"/>
</dbReference>
<feature type="region of interest" description="Disordered" evidence="1">
    <location>
        <begin position="235"/>
        <end position="272"/>
    </location>
</feature>
<dbReference type="GO" id="GO:0090656">
    <property type="term" value="P:t-circle formation"/>
    <property type="evidence" value="ECO:0007669"/>
    <property type="project" value="TreeGrafter"/>
</dbReference>
<feature type="non-terminal residue" evidence="3">
    <location>
        <position position="464"/>
    </location>
</feature>
<dbReference type="EMBL" id="JAHRHJ020000010">
    <property type="protein sequence ID" value="KAH9297665.1"/>
    <property type="molecule type" value="Genomic_DNA"/>
</dbReference>
<reference evidence="3 4" key="1">
    <citation type="journal article" date="2021" name="Nat. Plants">
        <title>The Taxus genome provides insights into paclitaxel biosynthesis.</title>
        <authorList>
            <person name="Xiong X."/>
            <person name="Gou J."/>
            <person name="Liao Q."/>
            <person name="Li Y."/>
            <person name="Zhou Q."/>
            <person name="Bi G."/>
            <person name="Li C."/>
            <person name="Du R."/>
            <person name="Wang X."/>
            <person name="Sun T."/>
            <person name="Guo L."/>
            <person name="Liang H."/>
            <person name="Lu P."/>
            <person name="Wu Y."/>
            <person name="Zhang Z."/>
            <person name="Ro D.K."/>
            <person name="Shang Y."/>
            <person name="Huang S."/>
            <person name="Yan J."/>
        </authorList>
    </citation>
    <scope>NUCLEOTIDE SEQUENCE [LARGE SCALE GENOMIC DNA]</scope>
    <source>
        <strain evidence="3">Ta-2019</strain>
    </source>
</reference>